<protein>
    <submittedName>
        <fullName evidence="3">Uncharacterized protein</fullName>
    </submittedName>
</protein>
<accession>A0A974NZ18</accession>
<sequence>MMERGKLNGTKRSTNKKKVRQRKRPKKQQQQQERLNYMFLGLIFILFGVFGLFRLGFLGTLLANCLRLVVGNTFPFCGDFTNPVWLISHDLWKRFSVKKRAPYFFGAVLIYISVLLFFSMPLCFEMLVAVNQIF</sequence>
<keyword evidence="2" id="KW-1133">Transmembrane helix</keyword>
<feature type="compositionally biased region" description="Basic residues" evidence="1">
    <location>
        <begin position="13"/>
        <end position="27"/>
    </location>
</feature>
<reference evidence="3" key="1">
    <citation type="submission" date="2021-01" db="EMBL/GenBank/DDBJ databases">
        <title>Enterococcus.</title>
        <authorList>
            <person name="Du X."/>
            <person name="Wang N."/>
        </authorList>
    </citation>
    <scope>NUCLEOTIDE SEQUENCE [LARGE SCALE GENOMIC DNA]</scope>
    <source>
        <strain evidence="3">T90-2</strain>
    </source>
</reference>
<dbReference type="AlphaFoldDB" id="A0A974NZ18"/>
<dbReference type="EMBL" id="CP068242">
    <property type="protein sequence ID" value="QQV79590.1"/>
    <property type="molecule type" value="Genomic_DNA"/>
</dbReference>
<gene>
    <name evidence="3" type="ORF">JG559_00205</name>
</gene>
<keyword evidence="2" id="KW-0472">Membrane</keyword>
<proteinExistence type="predicted"/>
<name>A0A974NZ18_ENTFL</name>
<evidence type="ECO:0000256" key="1">
    <source>
        <dbReference type="SAM" id="MobiDB-lite"/>
    </source>
</evidence>
<evidence type="ECO:0000256" key="2">
    <source>
        <dbReference type="SAM" id="Phobius"/>
    </source>
</evidence>
<evidence type="ECO:0000313" key="3">
    <source>
        <dbReference type="EMBL" id="QQV79590.1"/>
    </source>
</evidence>
<organism evidence="3">
    <name type="scientific">Enterococcus faecalis</name>
    <name type="common">Streptococcus faecalis</name>
    <dbReference type="NCBI Taxonomy" id="1351"/>
    <lineage>
        <taxon>Bacteria</taxon>
        <taxon>Bacillati</taxon>
        <taxon>Bacillota</taxon>
        <taxon>Bacilli</taxon>
        <taxon>Lactobacillales</taxon>
        <taxon>Enterococcaceae</taxon>
        <taxon>Enterococcus</taxon>
    </lineage>
</organism>
<feature type="region of interest" description="Disordered" evidence="1">
    <location>
        <begin position="1"/>
        <end position="30"/>
    </location>
</feature>
<feature type="transmembrane region" description="Helical" evidence="2">
    <location>
        <begin position="35"/>
        <end position="57"/>
    </location>
</feature>
<feature type="transmembrane region" description="Helical" evidence="2">
    <location>
        <begin position="103"/>
        <end position="130"/>
    </location>
</feature>
<keyword evidence="2" id="KW-0812">Transmembrane</keyword>